<evidence type="ECO:0000256" key="7">
    <source>
        <dbReference type="PROSITE-ProRule" id="PRU01360"/>
    </source>
</evidence>
<accession>A0ABV4HAZ6</accession>
<organism evidence="10 11">
    <name type="scientific">Sphingobacterium thalpophilum</name>
    <dbReference type="NCBI Taxonomy" id="259"/>
    <lineage>
        <taxon>Bacteria</taxon>
        <taxon>Pseudomonadati</taxon>
        <taxon>Bacteroidota</taxon>
        <taxon>Sphingobacteriia</taxon>
        <taxon>Sphingobacteriales</taxon>
        <taxon>Sphingobacteriaceae</taxon>
        <taxon>Sphingobacterium</taxon>
    </lineage>
</organism>
<reference evidence="10 11" key="1">
    <citation type="submission" date="2024-06" db="EMBL/GenBank/DDBJ databases">
        <title>Soil Sphingobacterium thalpophilum.</title>
        <authorList>
            <person name="Yang J."/>
            <person name="Li J."/>
        </authorList>
    </citation>
    <scope>NUCLEOTIDE SEQUENCE [LARGE SCALE GENOMIC DNA]</scope>
    <source>
        <strain evidence="10 11">22g91tb</strain>
    </source>
</reference>
<evidence type="ECO:0000313" key="11">
    <source>
        <dbReference type="Proteomes" id="UP001566204"/>
    </source>
</evidence>
<evidence type="ECO:0000313" key="10">
    <source>
        <dbReference type="EMBL" id="MEZ0451658.1"/>
    </source>
</evidence>
<dbReference type="InterPro" id="IPR023997">
    <property type="entry name" value="TonB-dep_OMP_SusC/RagA_CS"/>
</dbReference>
<evidence type="ECO:0000256" key="4">
    <source>
        <dbReference type="ARBA" id="ARBA00022692"/>
    </source>
</evidence>
<comment type="caution">
    <text evidence="10">The sequence shown here is derived from an EMBL/GenBank/DDBJ whole genome shotgun (WGS) entry which is preliminary data.</text>
</comment>
<keyword evidence="3 7" id="KW-1134">Transmembrane beta strand</keyword>
<evidence type="ECO:0000256" key="3">
    <source>
        <dbReference type="ARBA" id="ARBA00022452"/>
    </source>
</evidence>
<dbReference type="Gene3D" id="2.40.170.20">
    <property type="entry name" value="TonB-dependent receptor, beta-barrel domain"/>
    <property type="match status" value="1"/>
</dbReference>
<evidence type="ECO:0000256" key="2">
    <source>
        <dbReference type="ARBA" id="ARBA00022448"/>
    </source>
</evidence>
<dbReference type="Gene3D" id="2.170.130.10">
    <property type="entry name" value="TonB-dependent receptor, plug domain"/>
    <property type="match status" value="1"/>
</dbReference>
<keyword evidence="11" id="KW-1185">Reference proteome</keyword>
<dbReference type="InterPro" id="IPR037066">
    <property type="entry name" value="Plug_dom_sf"/>
</dbReference>
<dbReference type="Pfam" id="PF07715">
    <property type="entry name" value="Plug"/>
    <property type="match status" value="1"/>
</dbReference>
<dbReference type="InterPro" id="IPR023996">
    <property type="entry name" value="TonB-dep_OMP_SusC/RagA"/>
</dbReference>
<keyword evidence="6 7" id="KW-0998">Cell outer membrane</keyword>
<proteinExistence type="inferred from homology"/>
<keyword evidence="8" id="KW-0732">Signal</keyword>
<dbReference type="Pfam" id="PF13715">
    <property type="entry name" value="CarbopepD_reg_2"/>
    <property type="match status" value="1"/>
</dbReference>
<dbReference type="InterPro" id="IPR039426">
    <property type="entry name" value="TonB-dep_rcpt-like"/>
</dbReference>
<dbReference type="NCBIfam" id="TIGR04056">
    <property type="entry name" value="OMP_RagA_SusC"/>
    <property type="match status" value="1"/>
</dbReference>
<dbReference type="RefSeq" id="WP_324759599.1">
    <property type="nucleotide sequence ID" value="NZ_CP141191.1"/>
</dbReference>
<dbReference type="SUPFAM" id="SSF56935">
    <property type="entry name" value="Porins"/>
    <property type="match status" value="1"/>
</dbReference>
<dbReference type="SUPFAM" id="SSF49464">
    <property type="entry name" value="Carboxypeptidase regulatory domain-like"/>
    <property type="match status" value="1"/>
</dbReference>
<keyword evidence="2 7" id="KW-0813">Transport</keyword>
<dbReference type="EMBL" id="JBEOQB010000002">
    <property type="protein sequence ID" value="MEZ0451658.1"/>
    <property type="molecule type" value="Genomic_DNA"/>
</dbReference>
<dbReference type="InterPro" id="IPR012910">
    <property type="entry name" value="Plug_dom"/>
</dbReference>
<dbReference type="InterPro" id="IPR036942">
    <property type="entry name" value="Beta-barrel_TonB_sf"/>
</dbReference>
<evidence type="ECO:0000256" key="6">
    <source>
        <dbReference type="ARBA" id="ARBA00023237"/>
    </source>
</evidence>
<name>A0ABV4HAZ6_9SPHI</name>
<feature type="chain" id="PRO_5047458867" evidence="8">
    <location>
        <begin position="39"/>
        <end position="1036"/>
    </location>
</feature>
<dbReference type="InterPro" id="IPR008969">
    <property type="entry name" value="CarboxyPept-like_regulatory"/>
</dbReference>
<gene>
    <name evidence="10" type="ORF">ABTW24_08640</name>
</gene>
<comment type="subcellular location">
    <subcellularLocation>
        <location evidence="1 7">Cell outer membrane</location>
        <topology evidence="1 7">Multi-pass membrane protein</topology>
    </subcellularLocation>
</comment>
<dbReference type="NCBIfam" id="TIGR04057">
    <property type="entry name" value="SusC_RagA_signa"/>
    <property type="match status" value="1"/>
</dbReference>
<evidence type="ECO:0000256" key="5">
    <source>
        <dbReference type="ARBA" id="ARBA00023136"/>
    </source>
</evidence>
<dbReference type="Gene3D" id="2.60.40.1120">
    <property type="entry name" value="Carboxypeptidase-like, regulatory domain"/>
    <property type="match status" value="1"/>
</dbReference>
<feature type="signal peptide" evidence="8">
    <location>
        <begin position="1"/>
        <end position="38"/>
    </location>
</feature>
<evidence type="ECO:0000256" key="8">
    <source>
        <dbReference type="SAM" id="SignalP"/>
    </source>
</evidence>
<keyword evidence="4 7" id="KW-0812">Transmembrane</keyword>
<keyword evidence="10" id="KW-0675">Receptor</keyword>
<comment type="similarity">
    <text evidence="7">Belongs to the TonB-dependent receptor family.</text>
</comment>
<protein>
    <submittedName>
        <fullName evidence="10">TonB-dependent receptor</fullName>
    </submittedName>
</protein>
<dbReference type="PROSITE" id="PS52016">
    <property type="entry name" value="TONB_DEPENDENT_REC_3"/>
    <property type="match status" value="1"/>
</dbReference>
<dbReference type="Proteomes" id="UP001566204">
    <property type="component" value="Unassembled WGS sequence"/>
</dbReference>
<evidence type="ECO:0000256" key="1">
    <source>
        <dbReference type="ARBA" id="ARBA00004571"/>
    </source>
</evidence>
<keyword evidence="5 7" id="KW-0472">Membrane</keyword>
<feature type="domain" description="TonB-dependent receptor plug" evidence="9">
    <location>
        <begin position="131"/>
        <end position="225"/>
    </location>
</feature>
<sequence>MMNRNYASSFFCVHKKSNKKLKWLLMASMLLAMGHVSAQEKMIHGKVTNTSGQPVNGASIKVKGKSLSTSTNEKGEFTLSLNPGEVIQISNVGYNHTEYQIGQSTEINIPLVAAEIAVDEVVVVGYGRQKKVDLTSSVAVVDTKDLVKLPGGTIATLQSTVPGVQVTNGTVRIRGVGSINGTDPLYVVDGMIGGAMPDENNIASIQVLKDAASSAIYGARGANGVILVTTKRGQAGEVKIDYNAFGGIKNISHNVPLLNGQQLAELINEEMYNRDPGRKDYLPALSKPTEIGQGYNMMDELLQTGNYQRHNLSVSGGSQHANFRLSGIYATDKSIIIQDKSKYYGTQIVSDFTKGKLRIGETLSLGYNRRNWSDKNIIDAQKWSSTLPLYDANSSTGFAGAGNGTDVQSALANAYLNKNVNDNFTANGNVWASYEIINGLTYKFNMGMDINRTRNEGYIGDYSVGQYQNHSPDELNISSTQNNRWLFENTLTYENSIGKHTFSALAGITSEESRYNAVNAGARGLPSPDVLILNAASLASSRLVGSGVGQTAMYSMLGRINYNYDNRYLLTFNMRRDGSANFSNHYRYGNFPSVSAGWRLSQEAFMKAFPFVSELKLRGSYGILGNSDIAQYQYQRTVSFDHVWYYLNNEMVTGALPQTPSNPNVKWESQYSTDIGLDLELFNHKFSLTVDYYNKKTEDMLINVPISFTAGYVNNFPVLNAGSIRNRGWDVLASYRDKSGQFSYNVGVNLSFVRNRVLSLGNNNEILWGNIAPGGENVTRTAVGRSVGEFWGYTTNGLYTEQAQLDADKAFAPNAALGDVRFNDRNGDHILNDQDKDFLGSPIPDFSYGLHADFSYQSAVGTFDLAMMWQGSQGNKIYNNSRYWGEGMYHYYNNFASTLDRYRAQELVFTNPISGETTVYPKNTDTDIPRAVLGDPNQNLRASNRFVEDGSYLRLKVLNIGYSFSSPTLQRWKVDRLRLYIGAKNLLTFTKYSGYDPEVGSGDTRSNLSRGIDGQTPWGLSFPNSREYFMGVQFTF</sequence>
<evidence type="ECO:0000259" key="9">
    <source>
        <dbReference type="Pfam" id="PF07715"/>
    </source>
</evidence>